<accession>A0AAV4RH18</accession>
<organism evidence="1 2">
    <name type="scientific">Caerostris extrusa</name>
    <name type="common">Bark spider</name>
    <name type="synonym">Caerostris bankana</name>
    <dbReference type="NCBI Taxonomy" id="172846"/>
    <lineage>
        <taxon>Eukaryota</taxon>
        <taxon>Metazoa</taxon>
        <taxon>Ecdysozoa</taxon>
        <taxon>Arthropoda</taxon>
        <taxon>Chelicerata</taxon>
        <taxon>Arachnida</taxon>
        <taxon>Araneae</taxon>
        <taxon>Araneomorphae</taxon>
        <taxon>Entelegynae</taxon>
        <taxon>Araneoidea</taxon>
        <taxon>Araneidae</taxon>
        <taxon>Caerostris</taxon>
    </lineage>
</organism>
<reference evidence="1 2" key="1">
    <citation type="submission" date="2021-06" db="EMBL/GenBank/DDBJ databases">
        <title>Caerostris extrusa draft genome.</title>
        <authorList>
            <person name="Kono N."/>
            <person name="Arakawa K."/>
        </authorList>
    </citation>
    <scope>NUCLEOTIDE SEQUENCE [LARGE SCALE GENOMIC DNA]</scope>
</reference>
<evidence type="ECO:0000313" key="2">
    <source>
        <dbReference type="Proteomes" id="UP001054945"/>
    </source>
</evidence>
<proteinExistence type="predicted"/>
<evidence type="ECO:0000313" key="1">
    <source>
        <dbReference type="EMBL" id="GIY19520.1"/>
    </source>
</evidence>
<keyword evidence="2" id="KW-1185">Reference proteome</keyword>
<protein>
    <submittedName>
        <fullName evidence="1">Uncharacterized protein</fullName>
    </submittedName>
</protein>
<gene>
    <name evidence="1" type="ORF">CEXT_114141</name>
</gene>
<dbReference type="EMBL" id="BPLR01007763">
    <property type="protein sequence ID" value="GIY19520.1"/>
    <property type="molecule type" value="Genomic_DNA"/>
</dbReference>
<comment type="caution">
    <text evidence="1">The sequence shown here is derived from an EMBL/GenBank/DDBJ whole genome shotgun (WGS) entry which is preliminary data.</text>
</comment>
<sequence>MAPASMLSILQLASSRRHALFKNDLRRDTWCSIYIFRLNNIDNRLTALIRHRGVKNIYRLVEREVLCLSSTARQAGVVKRHK</sequence>
<dbReference type="AlphaFoldDB" id="A0AAV4RH18"/>
<name>A0AAV4RH18_CAEEX</name>
<dbReference type="Proteomes" id="UP001054945">
    <property type="component" value="Unassembled WGS sequence"/>
</dbReference>